<dbReference type="EMBL" id="CP014862">
    <property type="protein sequence ID" value="ASJ03233.1"/>
    <property type="molecule type" value="Genomic_DNA"/>
</dbReference>
<evidence type="ECO:0000313" key="2">
    <source>
        <dbReference type="EMBL" id="ASJ03233.1"/>
    </source>
</evidence>
<dbReference type="OrthoDB" id="102635at2157"/>
<accession>A0A2Z2MCH9</accession>
<feature type="transmembrane region" description="Helical" evidence="1">
    <location>
        <begin position="37"/>
        <end position="55"/>
    </location>
</feature>
<keyword evidence="3" id="KW-1185">Reference proteome</keyword>
<keyword evidence="1" id="KW-0472">Membrane</keyword>
<proteinExistence type="predicted"/>
<evidence type="ECO:0000313" key="3">
    <source>
        <dbReference type="Proteomes" id="UP000250179"/>
    </source>
</evidence>
<keyword evidence="1" id="KW-0812">Transmembrane</keyword>
<name>A0A2Z2MCH9_THEPR</name>
<feature type="transmembrane region" description="Helical" evidence="1">
    <location>
        <begin position="61"/>
        <end position="79"/>
    </location>
</feature>
<feature type="transmembrane region" description="Helical" evidence="1">
    <location>
        <begin position="6"/>
        <end position="25"/>
    </location>
</feature>
<dbReference type="KEGG" id="tprf:A3L09_08185"/>
<dbReference type="AlphaFoldDB" id="A0A2Z2MCH9"/>
<keyword evidence="1" id="KW-1133">Transmembrane helix</keyword>
<gene>
    <name evidence="2" type="ORF">A3L09_08185</name>
</gene>
<dbReference type="GeneID" id="33320388"/>
<feature type="transmembrane region" description="Helical" evidence="1">
    <location>
        <begin position="142"/>
        <end position="166"/>
    </location>
</feature>
<sequence length="175" mass="18351">MKKEGLQRALTGAGIGVLVTFLISLHTIPETTPVKEVFVIYTSGLIVGALAFWFLNWEFRASPAAYVGGLLAIFAITAVSKVSDVTMTKVFIVILLSVAMLGVSPPTGVLDTLLSGPAYFGGALTALAVEGVLDMLKSLDTMVGTVFVGVTGTIAAFFTTAILLLISTRSRKPKP</sequence>
<protein>
    <submittedName>
        <fullName evidence="2">Uncharacterized protein</fullName>
    </submittedName>
</protein>
<dbReference type="RefSeq" id="WP_088858490.1">
    <property type="nucleotide sequence ID" value="NZ_CP014862.1"/>
</dbReference>
<reference evidence="2 3" key="1">
    <citation type="submission" date="2016-03" db="EMBL/GenBank/DDBJ databases">
        <title>Complete genome sequence of Thermococcus profundus strain DT5432.</title>
        <authorList>
            <person name="Oger P.M."/>
        </authorList>
    </citation>
    <scope>NUCLEOTIDE SEQUENCE [LARGE SCALE GENOMIC DNA]</scope>
    <source>
        <strain evidence="2 3">DT 5432</strain>
    </source>
</reference>
<organism evidence="2 3">
    <name type="scientific">Thermococcus profundus</name>
    <dbReference type="NCBI Taxonomy" id="49899"/>
    <lineage>
        <taxon>Archaea</taxon>
        <taxon>Methanobacteriati</taxon>
        <taxon>Methanobacteriota</taxon>
        <taxon>Thermococci</taxon>
        <taxon>Thermococcales</taxon>
        <taxon>Thermococcaceae</taxon>
        <taxon>Thermococcus</taxon>
    </lineage>
</organism>
<dbReference type="Proteomes" id="UP000250179">
    <property type="component" value="Chromosome"/>
</dbReference>
<feature type="transmembrane region" description="Helical" evidence="1">
    <location>
        <begin position="91"/>
        <end position="110"/>
    </location>
</feature>
<evidence type="ECO:0000256" key="1">
    <source>
        <dbReference type="SAM" id="Phobius"/>
    </source>
</evidence>